<keyword evidence="1" id="KW-0175">Coiled coil</keyword>
<feature type="coiled-coil region" evidence="1">
    <location>
        <begin position="13"/>
        <end position="47"/>
    </location>
</feature>
<reference evidence="3 4" key="1">
    <citation type="submission" date="2020-08" db="EMBL/GenBank/DDBJ databases">
        <authorList>
            <person name="Newling K."/>
            <person name="Davey J."/>
            <person name="Forrester S."/>
        </authorList>
    </citation>
    <scope>NUCLEOTIDE SEQUENCE [LARGE SCALE GENOMIC DNA]</scope>
    <source>
        <strain evidence="4">Crithidia deanei Carvalho (ATCC PRA-265)</strain>
    </source>
</reference>
<protein>
    <submittedName>
        <fullName evidence="3">Uncharacterized protein</fullName>
    </submittedName>
</protein>
<dbReference type="Proteomes" id="UP000515908">
    <property type="component" value="Chromosome 03"/>
</dbReference>
<evidence type="ECO:0000313" key="3">
    <source>
        <dbReference type="EMBL" id="CAD2214667.1"/>
    </source>
</evidence>
<feature type="coiled-coil region" evidence="1">
    <location>
        <begin position="437"/>
        <end position="492"/>
    </location>
</feature>
<dbReference type="VEuPathDB" id="TriTrypDB:ADEAN_000211800"/>
<gene>
    <name evidence="3" type="ORF">ADEAN_000211800</name>
</gene>
<accession>A0A7G2C782</accession>
<proteinExistence type="predicted"/>
<feature type="compositionally biased region" description="Basic and acidic residues" evidence="2">
    <location>
        <begin position="74"/>
        <end position="100"/>
    </location>
</feature>
<organism evidence="3 4">
    <name type="scientific">Angomonas deanei</name>
    <dbReference type="NCBI Taxonomy" id="59799"/>
    <lineage>
        <taxon>Eukaryota</taxon>
        <taxon>Discoba</taxon>
        <taxon>Euglenozoa</taxon>
        <taxon>Kinetoplastea</taxon>
        <taxon>Metakinetoplastina</taxon>
        <taxon>Trypanosomatida</taxon>
        <taxon>Trypanosomatidae</taxon>
        <taxon>Strigomonadinae</taxon>
        <taxon>Angomonas</taxon>
    </lineage>
</organism>
<feature type="compositionally biased region" description="Polar residues" evidence="2">
    <location>
        <begin position="537"/>
        <end position="550"/>
    </location>
</feature>
<name>A0A7G2C782_9TRYP</name>
<evidence type="ECO:0000313" key="4">
    <source>
        <dbReference type="Proteomes" id="UP000515908"/>
    </source>
</evidence>
<evidence type="ECO:0000256" key="2">
    <source>
        <dbReference type="SAM" id="MobiDB-lite"/>
    </source>
</evidence>
<dbReference type="AlphaFoldDB" id="A0A7G2C782"/>
<dbReference type="OrthoDB" id="272117at2759"/>
<feature type="coiled-coil region" evidence="1">
    <location>
        <begin position="205"/>
        <end position="232"/>
    </location>
</feature>
<keyword evidence="4" id="KW-1185">Reference proteome</keyword>
<feature type="region of interest" description="Disordered" evidence="2">
    <location>
        <begin position="537"/>
        <end position="563"/>
    </location>
</feature>
<dbReference type="EMBL" id="LR877147">
    <property type="protein sequence ID" value="CAD2214667.1"/>
    <property type="molecule type" value="Genomic_DNA"/>
</dbReference>
<feature type="region of interest" description="Disordered" evidence="2">
    <location>
        <begin position="52"/>
        <end position="100"/>
    </location>
</feature>
<evidence type="ECO:0000256" key="1">
    <source>
        <dbReference type="SAM" id="Coils"/>
    </source>
</evidence>
<sequence length="563" mass="64405">MIKQEKLRDKAKIDGLLTQLEEKNAQIQDLENEIAESEKTITNLNNQISKMGTISKRRFDDESNSNSPSDSDGDIMREADSKGEGKNESQRPTAEVHRLERENDELVADVDQLEMRIDAFETENARLNRLIKDYEKENKNEGLQRMRNELEESLKTIEILQSENSQLRERLNNMQDSLTFTAALQELCKRVGVTEEEINSLRPQNAASFNEIDTLKEEVNVLKEEVEWLERDRRHWMNKVRLQPLMDTKLRFELGLTSEQLRQLDDLVDRMKEGHLLVEEDSEKNEDYREKYFQELSARRKDAEHFSEFVKSRIDDAIKKTFETTELADITTSINLLKEHIDVISGLQGIEDANSTGHTHSMTRRLDQTALTIRDNSETIIKLREELAAAIAEKDAIIRERDQYREAIFAAAGATSELDNKDTEGIQLSNSRWATLAKALREQLNAKDNLIASLGEKIKGLQKSGNELEAQIKADQTNKENLTKENEVLHDQLSALGEVNEELSGENTSLKKTNKEVTDGIQRLDSGHSRDVLQKNCATAQTGGDPSSTIAEGDRRRRSRRTR</sequence>
<feature type="coiled-coil region" evidence="1">
    <location>
        <begin position="380"/>
        <end position="407"/>
    </location>
</feature>